<reference evidence="1" key="1">
    <citation type="submission" date="2020-05" db="EMBL/GenBank/DDBJ databases">
        <authorList>
            <person name="Chiriac C."/>
            <person name="Salcher M."/>
            <person name="Ghai R."/>
            <person name="Kavagutti S V."/>
        </authorList>
    </citation>
    <scope>NUCLEOTIDE SEQUENCE</scope>
</reference>
<proteinExistence type="predicted"/>
<accession>A0A6J5TDW5</accession>
<name>A0A6J5TDW5_9CAUD</name>
<gene>
    <name evidence="1" type="ORF">UFOVP71_388</name>
</gene>
<sequence>MPITGEVAFDTTDSAIKIFNGNQWIEVAGVNTVAKQFEVIDKADVDGEMWYTVKCTNEIGDWVRTQPAEQWVSNRSWLLHENNFDMHRELFAFLKLTWS</sequence>
<organism evidence="1">
    <name type="scientific">uncultured Caudovirales phage</name>
    <dbReference type="NCBI Taxonomy" id="2100421"/>
    <lineage>
        <taxon>Viruses</taxon>
        <taxon>Duplodnaviria</taxon>
        <taxon>Heunggongvirae</taxon>
        <taxon>Uroviricota</taxon>
        <taxon>Caudoviricetes</taxon>
        <taxon>Peduoviridae</taxon>
        <taxon>Maltschvirus</taxon>
        <taxon>Maltschvirus maltsch</taxon>
    </lineage>
</organism>
<dbReference type="EMBL" id="LR797824">
    <property type="protein sequence ID" value="CAB4241850.1"/>
    <property type="molecule type" value="Genomic_DNA"/>
</dbReference>
<protein>
    <submittedName>
        <fullName evidence="1">Uncharacterized protein</fullName>
    </submittedName>
</protein>
<evidence type="ECO:0000313" key="1">
    <source>
        <dbReference type="EMBL" id="CAB4241850.1"/>
    </source>
</evidence>